<gene>
    <name evidence="1" type="ORF">A6769_25820</name>
</gene>
<reference evidence="1 2" key="1">
    <citation type="submission" date="2016-04" db="EMBL/GenBank/DDBJ databases">
        <authorList>
            <person name="Evans L.H."/>
            <person name="Alamgir A."/>
            <person name="Owens N."/>
            <person name="Weber N.D."/>
            <person name="Virtaneva K."/>
            <person name="Barbian K."/>
            <person name="Babar A."/>
            <person name="Rosenke K."/>
        </authorList>
    </citation>
    <scope>NUCLEOTIDE SEQUENCE [LARGE SCALE GENOMIC DNA]</scope>
    <source>
        <strain evidence="1">NIES-2108</strain>
    </source>
</reference>
<evidence type="ECO:0000313" key="2">
    <source>
        <dbReference type="Proteomes" id="UP000252085"/>
    </source>
</evidence>
<dbReference type="Proteomes" id="UP000252085">
    <property type="component" value="Unassembled WGS sequence"/>
</dbReference>
<sequence>MNISELVTFLNGVSNILDAVQDSPELKRLVKSRYYSTSNNLVLADIQLVIEEVSNGLAQAKKFELDQKLLEE</sequence>
<evidence type="ECO:0000313" key="1">
    <source>
        <dbReference type="EMBL" id="RCJ33134.1"/>
    </source>
</evidence>
<organism evidence="1 2">
    <name type="scientific">Nostoc punctiforme NIES-2108</name>
    <dbReference type="NCBI Taxonomy" id="1356359"/>
    <lineage>
        <taxon>Bacteria</taxon>
        <taxon>Bacillati</taxon>
        <taxon>Cyanobacteriota</taxon>
        <taxon>Cyanophyceae</taxon>
        <taxon>Nostocales</taxon>
        <taxon>Nostocaceae</taxon>
        <taxon>Nostoc</taxon>
    </lineage>
</organism>
<dbReference type="EMBL" id="LXQE01000161">
    <property type="protein sequence ID" value="RCJ33134.1"/>
    <property type="molecule type" value="Genomic_DNA"/>
</dbReference>
<accession>A0A367RC79</accession>
<name>A0A367RC79_NOSPU</name>
<protein>
    <submittedName>
        <fullName evidence="1">Uncharacterized protein</fullName>
    </submittedName>
</protein>
<comment type="caution">
    <text evidence="1">The sequence shown here is derived from an EMBL/GenBank/DDBJ whole genome shotgun (WGS) entry which is preliminary data.</text>
</comment>
<proteinExistence type="predicted"/>
<dbReference type="AlphaFoldDB" id="A0A367RC79"/>